<proteinExistence type="predicted"/>
<sequence length="295" mass="32741">GCELDLAFAWAKWWPQSLLLQGLREVGVECIQADEGSNNADIMLSLRAMKEVNKRAGLGQGGIAYVAFGTDKGFSHLLREIRTTKGWKSVYVTSFEDPPSILARSSSEVLYVRRPDRGKKKPVKSLPLKKSRRRRRRPKKEDQSKTLDRSELDTSKKDELEKLLISLIGEGSVNVATLGQRISAYQKNNGLQEWGSKVLLKEFGLTGSLNQVITREFSEKISAKATSFRTDTSTGKEIPTSFEYSVKRTEEEPDPIPVAPFPQVDGFNNSLGLALPREPSDTALVITQLPSAISS</sequence>
<evidence type="ECO:0000256" key="1">
    <source>
        <dbReference type="SAM" id="MobiDB-lite"/>
    </source>
</evidence>
<dbReference type="AlphaFoldDB" id="A0A382U9J9"/>
<dbReference type="EMBL" id="UINC01142224">
    <property type="protein sequence ID" value="SVD30431.1"/>
    <property type="molecule type" value="Genomic_DNA"/>
</dbReference>
<gene>
    <name evidence="2" type="ORF">METZ01_LOCUS383285</name>
</gene>
<reference evidence="2" key="1">
    <citation type="submission" date="2018-05" db="EMBL/GenBank/DDBJ databases">
        <authorList>
            <person name="Lanie J.A."/>
            <person name="Ng W.-L."/>
            <person name="Kazmierczak K.M."/>
            <person name="Andrzejewski T.M."/>
            <person name="Davidsen T.M."/>
            <person name="Wayne K.J."/>
            <person name="Tettelin H."/>
            <person name="Glass J.I."/>
            <person name="Rusch D."/>
            <person name="Podicherti R."/>
            <person name="Tsui H.-C.T."/>
            <person name="Winkler M.E."/>
        </authorList>
    </citation>
    <scope>NUCLEOTIDE SEQUENCE</scope>
</reference>
<organism evidence="2">
    <name type="scientific">marine metagenome</name>
    <dbReference type="NCBI Taxonomy" id="408172"/>
    <lineage>
        <taxon>unclassified sequences</taxon>
        <taxon>metagenomes</taxon>
        <taxon>ecological metagenomes</taxon>
    </lineage>
</organism>
<evidence type="ECO:0000313" key="2">
    <source>
        <dbReference type="EMBL" id="SVD30431.1"/>
    </source>
</evidence>
<protein>
    <submittedName>
        <fullName evidence="2">Uncharacterized protein</fullName>
    </submittedName>
</protein>
<feature type="region of interest" description="Disordered" evidence="1">
    <location>
        <begin position="113"/>
        <end position="152"/>
    </location>
</feature>
<feature type="compositionally biased region" description="Basic residues" evidence="1">
    <location>
        <begin position="116"/>
        <end position="138"/>
    </location>
</feature>
<accession>A0A382U9J9</accession>
<feature type="non-terminal residue" evidence="2">
    <location>
        <position position="295"/>
    </location>
</feature>
<feature type="compositionally biased region" description="Basic and acidic residues" evidence="1">
    <location>
        <begin position="139"/>
        <end position="152"/>
    </location>
</feature>
<feature type="non-terminal residue" evidence="2">
    <location>
        <position position="1"/>
    </location>
</feature>
<name>A0A382U9J9_9ZZZZ</name>